<evidence type="ECO:0000259" key="2">
    <source>
        <dbReference type="Pfam" id="PF03732"/>
    </source>
</evidence>
<dbReference type="EMBL" id="CACSLK010019758">
    <property type="protein sequence ID" value="CAA0819817.1"/>
    <property type="molecule type" value="Genomic_DNA"/>
</dbReference>
<evidence type="ECO:0000313" key="3">
    <source>
        <dbReference type="EMBL" id="CAA0819817.1"/>
    </source>
</evidence>
<comment type="caution">
    <text evidence="3">The sequence shown here is derived from an EMBL/GenBank/DDBJ whole genome shotgun (WGS) entry which is preliminary data.</text>
</comment>
<dbReference type="InterPro" id="IPR005162">
    <property type="entry name" value="Retrotrans_gag_dom"/>
</dbReference>
<gene>
    <name evidence="3" type="ORF">SHERM_18073</name>
</gene>
<evidence type="ECO:0000256" key="1">
    <source>
        <dbReference type="SAM" id="MobiDB-lite"/>
    </source>
</evidence>
<sequence>QGSSTVDEYIRTFTRMCLFAGDAVNTDTKKARKFFKGLNQRIRELVGSHGPMSYADTVSRAQEYITPTGDPRIVDEWIQGLEMIFEVMDCHDRYRMLCAQIQLTRDARLWWNAYWSMRPGEKEGCTWDQFKELIREKYYPSYYRADMERQFLSLTQGTRSVDEYEREFTRLGAFVLDFVGTEAKRAHRFTDGLRPAVRHNIVIHGVQTDARTVAIAQEVDASIRREAIQTPAQPVAQPPAQPKVAQPSKNQKKRKFRTTLDDRRTRPRQIPACPTCGKHHRGECLVGRNI</sequence>
<accession>A0A9N7R9Q8</accession>
<organism evidence="3 4">
    <name type="scientific">Striga hermonthica</name>
    <name type="common">Purple witchweed</name>
    <name type="synonym">Buchnera hermonthica</name>
    <dbReference type="NCBI Taxonomy" id="68872"/>
    <lineage>
        <taxon>Eukaryota</taxon>
        <taxon>Viridiplantae</taxon>
        <taxon>Streptophyta</taxon>
        <taxon>Embryophyta</taxon>
        <taxon>Tracheophyta</taxon>
        <taxon>Spermatophyta</taxon>
        <taxon>Magnoliopsida</taxon>
        <taxon>eudicotyledons</taxon>
        <taxon>Gunneridae</taxon>
        <taxon>Pentapetalae</taxon>
        <taxon>asterids</taxon>
        <taxon>lamiids</taxon>
        <taxon>Lamiales</taxon>
        <taxon>Orobanchaceae</taxon>
        <taxon>Buchnereae</taxon>
        <taxon>Striga</taxon>
    </lineage>
</organism>
<feature type="region of interest" description="Disordered" evidence="1">
    <location>
        <begin position="230"/>
        <end position="274"/>
    </location>
</feature>
<protein>
    <recommendedName>
        <fullName evidence="2">Retrotransposon gag domain-containing protein</fullName>
    </recommendedName>
</protein>
<dbReference type="Proteomes" id="UP001153555">
    <property type="component" value="Unassembled WGS sequence"/>
</dbReference>
<dbReference type="Pfam" id="PF03732">
    <property type="entry name" value="Retrotrans_gag"/>
    <property type="match status" value="1"/>
</dbReference>
<evidence type="ECO:0000313" key="4">
    <source>
        <dbReference type="Proteomes" id="UP001153555"/>
    </source>
</evidence>
<feature type="domain" description="Retrotransposon gag" evidence="2">
    <location>
        <begin position="99"/>
        <end position="195"/>
    </location>
</feature>
<dbReference type="OrthoDB" id="1936908at2759"/>
<feature type="non-terminal residue" evidence="3">
    <location>
        <position position="290"/>
    </location>
</feature>
<feature type="non-terminal residue" evidence="3">
    <location>
        <position position="1"/>
    </location>
</feature>
<keyword evidence="4" id="KW-1185">Reference proteome</keyword>
<dbReference type="AlphaFoldDB" id="A0A9N7R9Q8"/>
<name>A0A9N7R9Q8_STRHE</name>
<dbReference type="PANTHER" id="PTHR34482">
    <property type="entry name" value="DNA DAMAGE-INDUCIBLE PROTEIN 1-LIKE"/>
    <property type="match status" value="1"/>
</dbReference>
<reference evidence="3" key="1">
    <citation type="submission" date="2019-12" db="EMBL/GenBank/DDBJ databases">
        <authorList>
            <person name="Scholes J."/>
        </authorList>
    </citation>
    <scope>NUCLEOTIDE SEQUENCE</scope>
</reference>
<proteinExistence type="predicted"/>